<feature type="chain" id="PRO_5008609960" evidence="1">
    <location>
        <begin position="24"/>
        <end position="96"/>
    </location>
</feature>
<gene>
    <name evidence="2" type="ORF">AYY17_15160</name>
</gene>
<keyword evidence="1" id="KW-0732">Signal</keyword>
<name>A0A1B8HM34_9GAMM</name>
<evidence type="ECO:0000313" key="2">
    <source>
        <dbReference type="EMBL" id="OBU10488.1"/>
    </source>
</evidence>
<evidence type="ECO:0000313" key="3">
    <source>
        <dbReference type="Proteomes" id="UP000092247"/>
    </source>
</evidence>
<organism evidence="2 3">
    <name type="scientific">Morganella psychrotolerans</name>
    <dbReference type="NCBI Taxonomy" id="368603"/>
    <lineage>
        <taxon>Bacteria</taxon>
        <taxon>Pseudomonadati</taxon>
        <taxon>Pseudomonadota</taxon>
        <taxon>Gammaproteobacteria</taxon>
        <taxon>Enterobacterales</taxon>
        <taxon>Morganellaceae</taxon>
        <taxon>Morganella</taxon>
    </lineage>
</organism>
<feature type="signal peptide" evidence="1">
    <location>
        <begin position="1"/>
        <end position="23"/>
    </location>
</feature>
<comment type="caution">
    <text evidence="2">The sequence shown here is derived from an EMBL/GenBank/DDBJ whole genome shotgun (WGS) entry which is preliminary data.</text>
</comment>
<dbReference type="AlphaFoldDB" id="A0A1B8HM34"/>
<protein>
    <submittedName>
        <fullName evidence="2">Uncharacterized protein</fullName>
    </submittedName>
</protein>
<evidence type="ECO:0000256" key="1">
    <source>
        <dbReference type="SAM" id="SignalP"/>
    </source>
</evidence>
<sequence>MSEMKHIVLSGVLCLGFAASLCAAVVLTNKTERIAVIAKHIQKTDYLTDQSVMDKEMAEILLPRMQAQHNDMKKRGELKKPDMVFVPEQLQQSRGY</sequence>
<proteinExistence type="predicted"/>
<dbReference type="RefSeq" id="WP_067421640.1">
    <property type="nucleotide sequence ID" value="NZ_LZEX01000003.1"/>
</dbReference>
<dbReference type="Proteomes" id="UP000092247">
    <property type="component" value="Unassembled WGS sequence"/>
</dbReference>
<dbReference type="EMBL" id="LZEX01000003">
    <property type="protein sequence ID" value="OBU10488.1"/>
    <property type="molecule type" value="Genomic_DNA"/>
</dbReference>
<reference evidence="2 3" key="1">
    <citation type="submission" date="2016-06" db="EMBL/GenBank/DDBJ databases">
        <authorList>
            <person name="Kjaerup R.B."/>
            <person name="Dalgaard T.S."/>
            <person name="Juul-Madsen H.R."/>
        </authorList>
    </citation>
    <scope>NUCLEOTIDE SEQUENCE [LARGE SCALE GENOMIC DNA]</scope>
    <source>
        <strain evidence="2 3">GCSL-Mp3</strain>
    </source>
</reference>
<accession>A0A1B8HM34</accession>